<evidence type="ECO:0000313" key="7">
    <source>
        <dbReference type="EMBL" id="KAJ5514022.1"/>
    </source>
</evidence>
<feature type="compositionally biased region" description="Basic residues" evidence="4">
    <location>
        <begin position="550"/>
        <end position="562"/>
    </location>
</feature>
<dbReference type="PANTHER" id="PTHR46380:SF2">
    <property type="entry name" value="CYCLIN-D-BINDING MYB-LIKE TRANSCRIPTION FACTOR 1"/>
    <property type="match status" value="1"/>
</dbReference>
<keyword evidence="3" id="KW-0539">Nucleus</keyword>
<keyword evidence="2" id="KW-0238">DNA-binding</keyword>
<dbReference type="GO" id="GO:0000976">
    <property type="term" value="F:transcription cis-regulatory region binding"/>
    <property type="evidence" value="ECO:0007669"/>
    <property type="project" value="TreeGrafter"/>
</dbReference>
<feature type="compositionally biased region" description="Low complexity" evidence="4">
    <location>
        <begin position="59"/>
        <end position="71"/>
    </location>
</feature>
<feature type="region of interest" description="Disordered" evidence="4">
    <location>
        <begin position="449"/>
        <end position="665"/>
    </location>
</feature>
<organism evidence="7 8">
    <name type="scientific">Penicillium fimorum</name>
    <dbReference type="NCBI Taxonomy" id="1882269"/>
    <lineage>
        <taxon>Eukaryota</taxon>
        <taxon>Fungi</taxon>
        <taxon>Dikarya</taxon>
        <taxon>Ascomycota</taxon>
        <taxon>Pezizomycotina</taxon>
        <taxon>Eurotiomycetes</taxon>
        <taxon>Eurotiomycetidae</taxon>
        <taxon>Eurotiales</taxon>
        <taxon>Aspergillaceae</taxon>
        <taxon>Penicillium</taxon>
    </lineage>
</organism>
<feature type="region of interest" description="Disordered" evidence="4">
    <location>
        <begin position="1"/>
        <end position="154"/>
    </location>
</feature>
<dbReference type="AlphaFoldDB" id="A0A9X0C9K5"/>
<dbReference type="EMBL" id="JAPWDS010000002">
    <property type="protein sequence ID" value="KAJ5514022.1"/>
    <property type="molecule type" value="Genomic_DNA"/>
</dbReference>
<dbReference type="PROSITE" id="PS51294">
    <property type="entry name" value="HTH_MYB"/>
    <property type="match status" value="1"/>
</dbReference>
<proteinExistence type="predicted"/>
<keyword evidence="8" id="KW-1185">Reference proteome</keyword>
<dbReference type="InterPro" id="IPR001005">
    <property type="entry name" value="SANT/Myb"/>
</dbReference>
<feature type="domain" description="HTH myb-type" evidence="6">
    <location>
        <begin position="296"/>
        <end position="341"/>
    </location>
</feature>
<dbReference type="OrthoDB" id="39591at2759"/>
<feature type="compositionally biased region" description="Pro residues" evidence="4">
    <location>
        <begin position="116"/>
        <end position="125"/>
    </location>
</feature>
<dbReference type="InterPro" id="IPR017930">
    <property type="entry name" value="Myb_dom"/>
</dbReference>
<name>A0A9X0C9K5_9EURO</name>
<gene>
    <name evidence="7" type="ORF">N7463_003574</name>
</gene>
<evidence type="ECO:0000256" key="1">
    <source>
        <dbReference type="ARBA" id="ARBA00004123"/>
    </source>
</evidence>
<evidence type="ECO:0000313" key="8">
    <source>
        <dbReference type="Proteomes" id="UP001149954"/>
    </source>
</evidence>
<dbReference type="CDD" id="cd00167">
    <property type="entry name" value="SANT"/>
    <property type="match status" value="2"/>
</dbReference>
<feature type="compositionally biased region" description="Acidic residues" evidence="4">
    <location>
        <begin position="639"/>
        <end position="651"/>
    </location>
</feature>
<feature type="compositionally biased region" description="Low complexity" evidence="4">
    <location>
        <begin position="505"/>
        <end position="514"/>
    </location>
</feature>
<dbReference type="InterPro" id="IPR009057">
    <property type="entry name" value="Homeodomain-like_sf"/>
</dbReference>
<feature type="domain" description="Myb-like" evidence="5">
    <location>
        <begin position="340"/>
        <end position="413"/>
    </location>
</feature>
<evidence type="ECO:0000259" key="5">
    <source>
        <dbReference type="PROSITE" id="PS50090"/>
    </source>
</evidence>
<dbReference type="GO" id="GO:0005634">
    <property type="term" value="C:nucleus"/>
    <property type="evidence" value="ECO:0007669"/>
    <property type="project" value="UniProtKB-SubCell"/>
</dbReference>
<feature type="region of interest" description="Disordered" evidence="4">
    <location>
        <begin position="168"/>
        <end position="199"/>
    </location>
</feature>
<evidence type="ECO:0000259" key="6">
    <source>
        <dbReference type="PROSITE" id="PS51294"/>
    </source>
</evidence>
<dbReference type="SMART" id="SM00717">
    <property type="entry name" value="SANT"/>
    <property type="match status" value="2"/>
</dbReference>
<reference evidence="7" key="2">
    <citation type="journal article" date="2023" name="IMA Fungus">
        <title>Comparative genomic study of the Penicillium genus elucidates a diverse pangenome and 15 lateral gene transfer events.</title>
        <authorList>
            <person name="Petersen C."/>
            <person name="Sorensen T."/>
            <person name="Nielsen M.R."/>
            <person name="Sondergaard T.E."/>
            <person name="Sorensen J.L."/>
            <person name="Fitzpatrick D.A."/>
            <person name="Frisvad J.C."/>
            <person name="Nielsen K.L."/>
        </authorList>
    </citation>
    <scope>NUCLEOTIDE SEQUENCE</scope>
    <source>
        <strain evidence="7">IBT 29495</strain>
    </source>
</reference>
<protein>
    <submittedName>
        <fullName evidence="7">Uncharacterized protein</fullName>
    </submittedName>
</protein>
<dbReference type="PROSITE" id="PS50090">
    <property type="entry name" value="MYB_LIKE"/>
    <property type="match status" value="2"/>
</dbReference>
<evidence type="ECO:0000256" key="4">
    <source>
        <dbReference type="SAM" id="MobiDB-lite"/>
    </source>
</evidence>
<dbReference type="PANTHER" id="PTHR46380">
    <property type="entry name" value="CYCLIN-D-BINDING MYB-LIKE TRANSCRIPTION FACTOR 1"/>
    <property type="match status" value="1"/>
</dbReference>
<dbReference type="InterPro" id="IPR051651">
    <property type="entry name" value="DMTF1_DNA-bind_reg"/>
</dbReference>
<evidence type="ECO:0000256" key="3">
    <source>
        <dbReference type="ARBA" id="ARBA00023242"/>
    </source>
</evidence>
<dbReference type="Gene3D" id="1.10.10.60">
    <property type="entry name" value="Homeodomain-like"/>
    <property type="match status" value="2"/>
</dbReference>
<accession>A0A9X0C9K5</accession>
<comment type="caution">
    <text evidence="7">The sequence shown here is derived from an EMBL/GenBank/DDBJ whole genome shotgun (WGS) entry which is preliminary data.</text>
</comment>
<comment type="subcellular location">
    <subcellularLocation>
        <location evidence="1">Nucleus</location>
    </subcellularLocation>
</comment>
<feature type="compositionally biased region" description="Basic and acidic residues" evidence="4">
    <location>
        <begin position="516"/>
        <end position="549"/>
    </location>
</feature>
<feature type="domain" description="Myb-like" evidence="5">
    <location>
        <begin position="288"/>
        <end position="337"/>
    </location>
</feature>
<dbReference type="SUPFAM" id="SSF46689">
    <property type="entry name" value="Homeodomain-like"/>
    <property type="match status" value="1"/>
</dbReference>
<feature type="compositionally biased region" description="Polar residues" evidence="4">
    <location>
        <begin position="168"/>
        <end position="186"/>
    </location>
</feature>
<dbReference type="Proteomes" id="UP001149954">
    <property type="component" value="Unassembled WGS sequence"/>
</dbReference>
<reference evidence="7" key="1">
    <citation type="submission" date="2022-12" db="EMBL/GenBank/DDBJ databases">
        <authorList>
            <person name="Petersen C."/>
        </authorList>
    </citation>
    <scope>NUCLEOTIDE SEQUENCE</scope>
    <source>
        <strain evidence="7">IBT 29495</strain>
    </source>
</reference>
<dbReference type="Pfam" id="PF13921">
    <property type="entry name" value="Myb_DNA-bind_6"/>
    <property type="match status" value="1"/>
</dbReference>
<feature type="compositionally biased region" description="Basic and acidic residues" evidence="4">
    <location>
        <begin position="563"/>
        <end position="572"/>
    </location>
</feature>
<evidence type="ECO:0000256" key="2">
    <source>
        <dbReference type="ARBA" id="ARBA00023125"/>
    </source>
</evidence>
<feature type="compositionally biased region" description="Basic and acidic residues" evidence="4">
    <location>
        <begin position="656"/>
        <end position="665"/>
    </location>
</feature>
<feature type="compositionally biased region" description="Basic and acidic residues" evidence="4">
    <location>
        <begin position="489"/>
        <end position="499"/>
    </location>
</feature>
<sequence length="665" mass="74402">MGNTSSQPEPYPEIPEDFGDTIPETPNSSKVATKKKKNKHSPLTSKPLSPAIAEANGPNRSSESDSNMSNPSKRKRESEPERKQKSKKHRKLEKSVVDSASPENSPLPSAIAVQDPPTPSQPTPSKPKAKKARKQNGEELKTVAASTSQPTPDLTAAKEPLAVKQLAATKQTPVPDSPNPDGSTTPGGRAKGVRGSRTREKDNLRIGFYTPAEVRKIEAYKLNFCTVHGIPSAKFDEMVQHSERGASGEFPVSADIISKGDFWDEIYALVPDRDRRSVYRFMRRHFQASAQKAHDWSKEQDDELIELHAKHGPKWTYIGKLIGRSDDDVTQRWKNKLEHQGTMNQGAWSEEETRIFLNAVESTWNTMKPMLAEKAGKDMYELDERLIVWGNISKEMGHRRSRQQCADKWRKIVRQVMIMRANGQPGAVFDPKIAAKKSAHWNMRLEAQRKSSQFVNEDSDGDEATKNTIASLKPKGEAAPSTIANENVESDHEVQHNEDCSSPFKEAPSSSAVPKKSKEERKREKMERREKEKQEQIEQEAQEDKVARKERNRQKKEEKKRKRLEEEERAAAEDTNEAPNSDAEASELPKKNKKSKKQQEASVGSPPPSAELSRSVVEESTPPASPASHRSATEHEAVVDETDSDGGDDNSSEINVKYETDSDEL</sequence>
<dbReference type="GO" id="GO:0003700">
    <property type="term" value="F:DNA-binding transcription factor activity"/>
    <property type="evidence" value="ECO:0007669"/>
    <property type="project" value="TreeGrafter"/>
</dbReference>